<dbReference type="EMBL" id="JZSH01000609">
    <property type="protein sequence ID" value="KJF75620.1"/>
    <property type="molecule type" value="Genomic_DNA"/>
</dbReference>
<dbReference type="Pfam" id="PF01645">
    <property type="entry name" value="Glu_synthase"/>
    <property type="match status" value="1"/>
</dbReference>
<reference evidence="4 5" key="1">
    <citation type="submission" date="2015-02" db="EMBL/GenBank/DDBJ databases">
        <title>Whole genome shotgun sequencing of cultured foodborne pathogen.</title>
        <authorList>
            <person name="Timme R."/>
            <person name="Allard M.W."/>
            <person name="Strain E."/>
            <person name="Evans P.S."/>
            <person name="Brown E."/>
        </authorList>
    </citation>
    <scope>NUCLEOTIDE SEQUENCE [LARGE SCALE GENOMIC DNA]</scope>
    <source>
        <strain evidence="4 5">GCSL-TSO-24</strain>
    </source>
</reference>
<evidence type="ECO:0000313" key="5">
    <source>
        <dbReference type="Proteomes" id="UP000032582"/>
    </source>
</evidence>
<feature type="domain" description="Glutamate synthase" evidence="3">
    <location>
        <begin position="1"/>
        <end position="60"/>
    </location>
</feature>
<dbReference type="InterPro" id="IPR051394">
    <property type="entry name" value="Glutamate_Synthase"/>
</dbReference>
<dbReference type="Gene3D" id="3.20.20.70">
    <property type="entry name" value="Aldolase class I"/>
    <property type="match status" value="1"/>
</dbReference>
<feature type="non-terminal residue" evidence="4">
    <location>
        <position position="291"/>
    </location>
</feature>
<dbReference type="GO" id="GO:0006537">
    <property type="term" value="P:glutamate biosynthetic process"/>
    <property type="evidence" value="ECO:0007669"/>
    <property type="project" value="InterPro"/>
</dbReference>
<evidence type="ECO:0000259" key="2">
    <source>
        <dbReference type="Pfam" id="PF01493"/>
    </source>
</evidence>
<dbReference type="SUPFAM" id="SSF51395">
    <property type="entry name" value="FMN-linked oxidoreductases"/>
    <property type="match status" value="1"/>
</dbReference>
<dbReference type="InterPro" id="IPR036485">
    <property type="entry name" value="Glu_synth_asu_C_sf"/>
</dbReference>
<dbReference type="Gene3D" id="2.160.20.60">
    <property type="entry name" value="Glutamate synthase, alpha subunit, C-terminal domain"/>
    <property type="match status" value="1"/>
</dbReference>
<proteinExistence type="inferred from homology"/>
<organism evidence="4 5">
    <name type="scientific">Morganella morganii</name>
    <name type="common">Proteus morganii</name>
    <dbReference type="NCBI Taxonomy" id="582"/>
    <lineage>
        <taxon>Bacteria</taxon>
        <taxon>Pseudomonadati</taxon>
        <taxon>Pseudomonadota</taxon>
        <taxon>Gammaproteobacteria</taxon>
        <taxon>Enterobacterales</taxon>
        <taxon>Morganellaceae</taxon>
        <taxon>Morganella</taxon>
    </lineage>
</organism>
<accession>A0A0D8L119</accession>
<dbReference type="InterPro" id="IPR013785">
    <property type="entry name" value="Aldolase_TIM"/>
</dbReference>
<protein>
    <submittedName>
        <fullName evidence="4">Glutamate synthase</fullName>
        <ecNumber evidence="4">1.4.1.13</ecNumber>
    </submittedName>
</protein>
<evidence type="ECO:0000313" key="4">
    <source>
        <dbReference type="EMBL" id="KJF75620.1"/>
    </source>
</evidence>
<keyword evidence="4" id="KW-0560">Oxidoreductase</keyword>
<dbReference type="Pfam" id="PF01493">
    <property type="entry name" value="GXGXG"/>
    <property type="match status" value="1"/>
</dbReference>
<dbReference type="AlphaFoldDB" id="A0A0D8L119"/>
<dbReference type="SUPFAM" id="SSF69336">
    <property type="entry name" value="Alpha subunit of glutamate synthase, C-terminal domain"/>
    <property type="match status" value="1"/>
</dbReference>
<dbReference type="InterPro" id="IPR002932">
    <property type="entry name" value="Glu_synthdom"/>
</dbReference>
<name>A0A0D8L119_MORMO</name>
<dbReference type="EC" id="1.4.1.13" evidence="4"/>
<gene>
    <name evidence="4" type="primary">gltB</name>
    <name evidence="4" type="ORF">UA45_22630</name>
</gene>
<sequence>MVALGCKYLRICHLNNCATGVATQDETLRRDHYHGLPERVMNYFRFIAQETRELMAQLGVRKLTDLIGRTDLLVRIEGTTARQQKLDLSDLLVSPVPHEGAALFCSQTNPPFDKGELNRRILEETRTCVQTQQSRAFYYDIRNTDRSVGASLSGFVAELYGNSGIAASPLKLYFTGTAGQSFGVWNAAGIELTLTGDANDYVGKGMAGGQIVLHPHPGSAFAAHDTTIAGNTCLYGATGGRLYAAGRAGERFAVRNSGALAVVEGVGDNGCEYMDRRDCLCARQTGINFAA</sequence>
<evidence type="ECO:0000259" key="3">
    <source>
        <dbReference type="Pfam" id="PF01645"/>
    </source>
</evidence>
<dbReference type="InterPro" id="IPR002489">
    <property type="entry name" value="Glu_synth_asu_C"/>
</dbReference>
<feature type="domain" description="Glutamate synthase alpha subunit C-terminal" evidence="2">
    <location>
        <begin position="139"/>
        <end position="291"/>
    </location>
</feature>
<evidence type="ECO:0000256" key="1">
    <source>
        <dbReference type="ARBA" id="ARBA00009716"/>
    </source>
</evidence>
<comment type="similarity">
    <text evidence="1">Belongs to the glutamate synthase family.</text>
</comment>
<dbReference type="PANTHER" id="PTHR43100">
    <property type="entry name" value="GLUTAMATE SYNTHASE [NADPH] SMALL CHAIN"/>
    <property type="match status" value="1"/>
</dbReference>
<dbReference type="GO" id="GO:0004355">
    <property type="term" value="F:glutamate synthase (NADPH) activity"/>
    <property type="evidence" value="ECO:0007669"/>
    <property type="project" value="UniProtKB-EC"/>
</dbReference>
<comment type="caution">
    <text evidence="4">The sequence shown here is derived from an EMBL/GenBank/DDBJ whole genome shotgun (WGS) entry which is preliminary data.</text>
</comment>
<dbReference type="Proteomes" id="UP000032582">
    <property type="component" value="Unassembled WGS sequence"/>
</dbReference>